<evidence type="ECO:0008006" key="4">
    <source>
        <dbReference type="Google" id="ProtNLM"/>
    </source>
</evidence>
<dbReference type="InterPro" id="IPR018154">
    <property type="entry name" value="TLV/ENV_coat_polyprotein"/>
</dbReference>
<dbReference type="Gene3D" id="1.10.287.210">
    <property type="match status" value="1"/>
</dbReference>
<dbReference type="Proteomes" id="UP000818537">
    <property type="component" value="Unassembled WGS sequence"/>
</dbReference>
<gene>
    <name evidence="2" type="ORF">FQV18_0012938</name>
</gene>
<evidence type="ECO:0000313" key="3">
    <source>
        <dbReference type="Proteomes" id="UP000818537"/>
    </source>
</evidence>
<evidence type="ECO:0000313" key="2">
    <source>
        <dbReference type="EMBL" id="KAF1493524.1"/>
    </source>
</evidence>
<comment type="caution">
    <text evidence="2">The sequence shown here is derived from an EMBL/GenBank/DDBJ whole genome shotgun (WGS) entry which is preliminary data.</text>
</comment>
<name>A0A8S9EV80_EUDMI</name>
<sequence>AERERAVANVSRELEKAVNDIADSITALQEEIKLLSQILIQNQLALNHLLAARDRVCA</sequence>
<proteinExistence type="predicted"/>
<accession>A0A8S9EV80</accession>
<keyword evidence="1" id="KW-1015">Disulfide bond</keyword>
<dbReference type="EMBL" id="VULB01005936">
    <property type="protein sequence ID" value="KAF1493524.1"/>
    <property type="molecule type" value="Genomic_DNA"/>
</dbReference>
<organism evidence="2 3">
    <name type="scientific">Eudyptula minor novaehollandiae</name>
    <name type="common">Australian little penguin</name>
    <dbReference type="NCBI Taxonomy" id="2052820"/>
    <lineage>
        <taxon>Eukaryota</taxon>
        <taxon>Metazoa</taxon>
        <taxon>Chordata</taxon>
        <taxon>Craniata</taxon>
        <taxon>Vertebrata</taxon>
        <taxon>Euteleostomi</taxon>
        <taxon>Archelosauria</taxon>
        <taxon>Archosauria</taxon>
        <taxon>Dinosauria</taxon>
        <taxon>Saurischia</taxon>
        <taxon>Theropoda</taxon>
        <taxon>Coelurosauria</taxon>
        <taxon>Aves</taxon>
        <taxon>Neognathae</taxon>
        <taxon>Neoaves</taxon>
        <taxon>Aequornithes</taxon>
        <taxon>Sphenisciformes</taxon>
        <taxon>Spheniscidae</taxon>
        <taxon>Eudyptula</taxon>
    </lineage>
</organism>
<feature type="non-terminal residue" evidence="2">
    <location>
        <position position="1"/>
    </location>
</feature>
<dbReference type="PANTHER" id="PTHR10424">
    <property type="entry name" value="VIRAL ENVELOPE PROTEIN"/>
    <property type="match status" value="1"/>
</dbReference>
<feature type="non-terminal residue" evidence="2">
    <location>
        <position position="58"/>
    </location>
</feature>
<dbReference type="AlphaFoldDB" id="A0A8S9EV80"/>
<evidence type="ECO:0000256" key="1">
    <source>
        <dbReference type="ARBA" id="ARBA00023157"/>
    </source>
</evidence>
<reference evidence="2" key="1">
    <citation type="journal article" date="2019" name="Gigascience">
        <title>High-coverage genomes to elucidate the evolution of penguins.</title>
        <authorList>
            <person name="Pan H."/>
            <person name="Cole T.L."/>
            <person name="Bi X."/>
            <person name="Fang M."/>
            <person name="Zhou C."/>
            <person name="Yang Z."/>
            <person name="Ksepka D.T."/>
            <person name="Hart T."/>
            <person name="Bouzat J.L."/>
            <person name="Argilla L.S."/>
            <person name="Bertelsen M.F."/>
            <person name="Boersma P.D."/>
            <person name="Bost C.A."/>
            <person name="Cherel Y."/>
            <person name="Dann P."/>
            <person name="Fiddaman S.R."/>
            <person name="Howard P."/>
            <person name="Labuschagne K."/>
            <person name="Mattern T."/>
            <person name="Miller G."/>
            <person name="Parker P."/>
            <person name="Phillips R.A."/>
            <person name="Quillfeldt P."/>
            <person name="Ryan P.G."/>
            <person name="Taylor H."/>
            <person name="Thompson D.R."/>
            <person name="Young M.J."/>
            <person name="Ellegaard M.R."/>
            <person name="Gilbert M.T.P."/>
            <person name="Sinding M.S."/>
            <person name="Pacheco G."/>
            <person name="Shepherd L.D."/>
            <person name="Tennyson A.J.D."/>
            <person name="Grosser S."/>
            <person name="Kay E."/>
            <person name="Nupen L.J."/>
            <person name="Ellenberg U."/>
            <person name="Houston D.M."/>
            <person name="Reeve A.H."/>
            <person name="Johnson K."/>
            <person name="Masello J.F."/>
            <person name="Stracke T."/>
            <person name="McKinlay B."/>
            <person name="Borboroglu P.G."/>
            <person name="Zhang D.X."/>
            <person name="Zhang G."/>
        </authorList>
    </citation>
    <scope>NUCLEOTIDE SEQUENCE</scope>
    <source>
        <strain evidence="2">10/9/18-1</strain>
    </source>
</reference>
<protein>
    <recommendedName>
        <fullName evidence="4">ERVV1 protein</fullName>
    </recommendedName>
</protein>
<dbReference type="SUPFAM" id="SSF58069">
    <property type="entry name" value="Virus ectodomain"/>
    <property type="match status" value="1"/>
</dbReference>
<dbReference type="PANTHER" id="PTHR10424:SF73">
    <property type="entry name" value="ENDOGENOUS RETROVIRUS GROUP FC1 ENV POLYPROTEIN-RELATED"/>
    <property type="match status" value="1"/>
</dbReference>